<feature type="compositionally biased region" description="Basic and acidic residues" evidence="1">
    <location>
        <begin position="155"/>
        <end position="168"/>
    </location>
</feature>
<comment type="caution">
    <text evidence="2">The sequence shown here is derived from an EMBL/GenBank/DDBJ whole genome shotgun (WGS) entry which is preliminary data.</text>
</comment>
<accession>A0ABR4CWW8</accession>
<feature type="region of interest" description="Disordered" evidence="1">
    <location>
        <begin position="1"/>
        <end position="142"/>
    </location>
</feature>
<feature type="compositionally biased region" description="Basic and acidic residues" evidence="1">
    <location>
        <begin position="231"/>
        <end position="244"/>
    </location>
</feature>
<gene>
    <name evidence="2" type="ORF">VTL71DRAFT_8192</name>
</gene>
<feature type="compositionally biased region" description="Polar residues" evidence="1">
    <location>
        <begin position="547"/>
        <end position="577"/>
    </location>
</feature>
<evidence type="ECO:0000256" key="1">
    <source>
        <dbReference type="SAM" id="MobiDB-lite"/>
    </source>
</evidence>
<feature type="compositionally biased region" description="Low complexity" evidence="1">
    <location>
        <begin position="636"/>
        <end position="645"/>
    </location>
</feature>
<evidence type="ECO:0000313" key="2">
    <source>
        <dbReference type="EMBL" id="KAL2074414.1"/>
    </source>
</evidence>
<feature type="compositionally biased region" description="Polar residues" evidence="1">
    <location>
        <begin position="35"/>
        <end position="50"/>
    </location>
</feature>
<protein>
    <submittedName>
        <fullName evidence="2">Uncharacterized protein</fullName>
    </submittedName>
</protein>
<feature type="compositionally biased region" description="Basic and acidic residues" evidence="1">
    <location>
        <begin position="187"/>
        <end position="200"/>
    </location>
</feature>
<keyword evidence="3" id="KW-1185">Reference proteome</keyword>
<feature type="compositionally biased region" description="Polar residues" evidence="1">
    <location>
        <begin position="246"/>
        <end position="256"/>
    </location>
</feature>
<feature type="compositionally biased region" description="Polar residues" evidence="1">
    <location>
        <begin position="397"/>
        <end position="407"/>
    </location>
</feature>
<proteinExistence type="predicted"/>
<feature type="compositionally biased region" description="Polar residues" evidence="1">
    <location>
        <begin position="288"/>
        <end position="338"/>
    </location>
</feature>
<feature type="compositionally biased region" description="Polar residues" evidence="1">
    <location>
        <begin position="103"/>
        <end position="122"/>
    </location>
</feature>
<dbReference type="EMBL" id="JAZHXI010000002">
    <property type="protein sequence ID" value="KAL2074414.1"/>
    <property type="molecule type" value="Genomic_DNA"/>
</dbReference>
<sequence length="667" mass="72144">MSAPRRRSSRLRTPAKSLIQTSNRLESLAERDETPPSTSGPQLNLDSIVSSPLAPRTPATAGRIKPPLSEMHPSKVQHSTTQEPDSGLRLGFTDMDTKRKTDQPSGLTQQTPSKTGISSPTFDFTFARPGPQLGPEAQRMMNELREEALRIKVKLAAEREEEKRKEGESGGGIGGRKIAQPKGKAGRFSDVHMAEFKKMDSIAGHPSSFRAQPGRSTPVTNSLKRTQSKAQLDDREDLHKKVEGASESTNRTQRLENTAPAKRARKHASEDTSSARPVSRGDDRALPSTPTMSRSQLSVLAAVTTPTQASLSRAASTKKTQIPTLSRSPSKPNLSMPNTPRGLTKSATTNNISSISRSDTQGFAHTPGKFDRVKSILRHPSFSSKKPAVKPAVKPTSIPSLTRSPSRPNLEKALPSTPFTPGADGGPKTARHVNFTPDTTNKNSAMVQNSPSPMKSAIPRSTSKINFGVRQANKMPSENKSDAMVVEYPSISGLSKLGEPSRPVQYPSLSGVRPLPVPPRQAPPPSVPGTFTFRTDHTINFGASPESFGSSPGQASVRQVRQSVLPNTVPGSFPSGNKENKAPLPSVPHGMSNKKRRRVESDDEAEEEVTRSPKKSKTASEGHLEGHMLFAPKLQTTPKSKTPSPVKKRGVLSLSRLNMLSRPKMRK</sequence>
<evidence type="ECO:0000313" key="3">
    <source>
        <dbReference type="Proteomes" id="UP001595075"/>
    </source>
</evidence>
<name>A0ABR4CWW8_9HELO</name>
<feature type="compositionally biased region" description="Pro residues" evidence="1">
    <location>
        <begin position="515"/>
        <end position="527"/>
    </location>
</feature>
<feature type="compositionally biased region" description="Polar residues" evidence="1">
    <location>
        <begin position="436"/>
        <end position="462"/>
    </location>
</feature>
<feature type="region of interest" description="Disordered" evidence="1">
    <location>
        <begin position="493"/>
        <end position="667"/>
    </location>
</feature>
<feature type="compositionally biased region" description="Basic residues" evidence="1">
    <location>
        <begin position="1"/>
        <end position="10"/>
    </location>
</feature>
<feature type="compositionally biased region" description="Polar residues" evidence="1">
    <location>
        <begin position="214"/>
        <end position="230"/>
    </location>
</feature>
<organism evidence="2 3">
    <name type="scientific">Oculimacula yallundae</name>
    <dbReference type="NCBI Taxonomy" id="86028"/>
    <lineage>
        <taxon>Eukaryota</taxon>
        <taxon>Fungi</taxon>
        <taxon>Dikarya</taxon>
        <taxon>Ascomycota</taxon>
        <taxon>Pezizomycotina</taxon>
        <taxon>Leotiomycetes</taxon>
        <taxon>Helotiales</taxon>
        <taxon>Ploettnerulaceae</taxon>
        <taxon>Oculimacula</taxon>
    </lineage>
</organism>
<feature type="compositionally biased region" description="Polar residues" evidence="1">
    <location>
        <begin position="345"/>
        <end position="363"/>
    </location>
</feature>
<reference evidence="2 3" key="1">
    <citation type="journal article" date="2024" name="Commun. Biol.">
        <title>Comparative genomic analysis of thermophilic fungi reveals convergent evolutionary adaptations and gene losses.</title>
        <authorList>
            <person name="Steindorff A.S."/>
            <person name="Aguilar-Pontes M.V."/>
            <person name="Robinson A.J."/>
            <person name="Andreopoulos B."/>
            <person name="LaButti K."/>
            <person name="Kuo A."/>
            <person name="Mondo S."/>
            <person name="Riley R."/>
            <person name="Otillar R."/>
            <person name="Haridas S."/>
            <person name="Lipzen A."/>
            <person name="Grimwood J."/>
            <person name="Schmutz J."/>
            <person name="Clum A."/>
            <person name="Reid I.D."/>
            <person name="Moisan M.C."/>
            <person name="Butler G."/>
            <person name="Nguyen T.T.M."/>
            <person name="Dewar K."/>
            <person name="Conant G."/>
            <person name="Drula E."/>
            <person name="Henrissat B."/>
            <person name="Hansel C."/>
            <person name="Singer S."/>
            <person name="Hutchinson M.I."/>
            <person name="de Vries R.P."/>
            <person name="Natvig D.O."/>
            <person name="Powell A.J."/>
            <person name="Tsang A."/>
            <person name="Grigoriev I.V."/>
        </authorList>
    </citation>
    <scope>NUCLEOTIDE SEQUENCE [LARGE SCALE GENOMIC DNA]</scope>
    <source>
        <strain evidence="2 3">CBS 494.80</strain>
    </source>
</reference>
<dbReference type="Proteomes" id="UP001595075">
    <property type="component" value="Unassembled WGS sequence"/>
</dbReference>
<feature type="compositionally biased region" description="Low complexity" evidence="1">
    <location>
        <begin position="385"/>
        <end position="395"/>
    </location>
</feature>
<feature type="region of interest" description="Disordered" evidence="1">
    <location>
        <begin position="155"/>
        <end position="462"/>
    </location>
</feature>